<keyword evidence="1" id="KW-0472">Membrane</keyword>
<evidence type="ECO:0000313" key="3">
    <source>
        <dbReference type="Proteomes" id="UP000275078"/>
    </source>
</evidence>
<proteinExistence type="predicted"/>
<keyword evidence="1" id="KW-1133">Transmembrane helix</keyword>
<feature type="transmembrane region" description="Helical" evidence="1">
    <location>
        <begin position="103"/>
        <end position="128"/>
    </location>
</feature>
<dbReference type="AlphaFoldDB" id="A0A3N4HIN9"/>
<organism evidence="2 3">
    <name type="scientific">Ascobolus immersus RN42</name>
    <dbReference type="NCBI Taxonomy" id="1160509"/>
    <lineage>
        <taxon>Eukaryota</taxon>
        <taxon>Fungi</taxon>
        <taxon>Dikarya</taxon>
        <taxon>Ascomycota</taxon>
        <taxon>Pezizomycotina</taxon>
        <taxon>Pezizomycetes</taxon>
        <taxon>Pezizales</taxon>
        <taxon>Ascobolaceae</taxon>
        <taxon>Ascobolus</taxon>
    </lineage>
</organism>
<dbReference type="EMBL" id="ML119811">
    <property type="protein sequence ID" value="RPA73795.1"/>
    <property type="molecule type" value="Genomic_DNA"/>
</dbReference>
<reference evidence="2 3" key="1">
    <citation type="journal article" date="2018" name="Nat. Ecol. Evol.">
        <title>Pezizomycetes genomes reveal the molecular basis of ectomycorrhizal truffle lifestyle.</title>
        <authorList>
            <person name="Murat C."/>
            <person name="Payen T."/>
            <person name="Noel B."/>
            <person name="Kuo A."/>
            <person name="Morin E."/>
            <person name="Chen J."/>
            <person name="Kohler A."/>
            <person name="Krizsan K."/>
            <person name="Balestrini R."/>
            <person name="Da Silva C."/>
            <person name="Montanini B."/>
            <person name="Hainaut M."/>
            <person name="Levati E."/>
            <person name="Barry K.W."/>
            <person name="Belfiori B."/>
            <person name="Cichocki N."/>
            <person name="Clum A."/>
            <person name="Dockter R.B."/>
            <person name="Fauchery L."/>
            <person name="Guy J."/>
            <person name="Iotti M."/>
            <person name="Le Tacon F."/>
            <person name="Lindquist E.A."/>
            <person name="Lipzen A."/>
            <person name="Malagnac F."/>
            <person name="Mello A."/>
            <person name="Molinier V."/>
            <person name="Miyauchi S."/>
            <person name="Poulain J."/>
            <person name="Riccioni C."/>
            <person name="Rubini A."/>
            <person name="Sitrit Y."/>
            <person name="Splivallo R."/>
            <person name="Traeger S."/>
            <person name="Wang M."/>
            <person name="Zifcakova L."/>
            <person name="Wipf D."/>
            <person name="Zambonelli A."/>
            <person name="Paolocci F."/>
            <person name="Nowrousian M."/>
            <person name="Ottonello S."/>
            <person name="Baldrian P."/>
            <person name="Spatafora J.W."/>
            <person name="Henrissat B."/>
            <person name="Nagy L.G."/>
            <person name="Aury J.M."/>
            <person name="Wincker P."/>
            <person name="Grigoriev I.V."/>
            <person name="Bonfante P."/>
            <person name="Martin F.M."/>
        </authorList>
    </citation>
    <scope>NUCLEOTIDE SEQUENCE [LARGE SCALE GENOMIC DNA]</scope>
    <source>
        <strain evidence="2 3">RN42</strain>
    </source>
</reference>
<sequence length="178" mass="18643">MDTSTLDTATWPAWATETKIVQYEISSINKGFPTKAYVTAQTVFSLVYPHPTDTNGFTEFITVPATMTATLPIKGGETMTGNFIDTTYCPTETPAGPTCPKPVGLIAGIAVLAVLLAIALVVIGILLLKARKKGADGAISGSDGEIAFEGQSEFVSSSRPSEKLLASQNAQSNAELQG</sequence>
<gene>
    <name evidence="2" type="ORF">BJ508DRAFT_366593</name>
</gene>
<accession>A0A3N4HIN9</accession>
<evidence type="ECO:0000313" key="2">
    <source>
        <dbReference type="EMBL" id="RPA73795.1"/>
    </source>
</evidence>
<name>A0A3N4HIN9_ASCIM</name>
<keyword evidence="1" id="KW-0812">Transmembrane</keyword>
<evidence type="ECO:0000256" key="1">
    <source>
        <dbReference type="SAM" id="Phobius"/>
    </source>
</evidence>
<keyword evidence="3" id="KW-1185">Reference proteome</keyword>
<protein>
    <submittedName>
        <fullName evidence="2">Uncharacterized protein</fullName>
    </submittedName>
</protein>
<dbReference type="Proteomes" id="UP000275078">
    <property type="component" value="Unassembled WGS sequence"/>
</dbReference>